<dbReference type="EMBL" id="CM037157">
    <property type="protein sequence ID" value="KAH7848537.1"/>
    <property type="molecule type" value="Genomic_DNA"/>
</dbReference>
<dbReference type="Proteomes" id="UP000828048">
    <property type="component" value="Chromosome 7"/>
</dbReference>
<gene>
    <name evidence="1" type="ORF">Vadar_004144</name>
</gene>
<evidence type="ECO:0000313" key="2">
    <source>
        <dbReference type="Proteomes" id="UP000828048"/>
    </source>
</evidence>
<accession>A0ACB7Y4R3</accession>
<keyword evidence="2" id="KW-1185">Reference proteome</keyword>
<name>A0ACB7Y4R3_9ERIC</name>
<protein>
    <submittedName>
        <fullName evidence="1">Uncharacterized protein</fullName>
    </submittedName>
</protein>
<organism evidence="1 2">
    <name type="scientific">Vaccinium darrowii</name>
    <dbReference type="NCBI Taxonomy" id="229202"/>
    <lineage>
        <taxon>Eukaryota</taxon>
        <taxon>Viridiplantae</taxon>
        <taxon>Streptophyta</taxon>
        <taxon>Embryophyta</taxon>
        <taxon>Tracheophyta</taxon>
        <taxon>Spermatophyta</taxon>
        <taxon>Magnoliopsida</taxon>
        <taxon>eudicotyledons</taxon>
        <taxon>Gunneridae</taxon>
        <taxon>Pentapetalae</taxon>
        <taxon>asterids</taxon>
        <taxon>Ericales</taxon>
        <taxon>Ericaceae</taxon>
        <taxon>Vaccinioideae</taxon>
        <taxon>Vaccinieae</taxon>
        <taxon>Vaccinium</taxon>
    </lineage>
</organism>
<reference evidence="1 2" key="1">
    <citation type="journal article" date="2021" name="Hortic Res">
        <title>High-quality reference genome and annotation aids understanding of berry development for evergreen blueberry (Vaccinium darrowii).</title>
        <authorList>
            <person name="Yu J."/>
            <person name="Hulse-Kemp A.M."/>
            <person name="Babiker E."/>
            <person name="Staton M."/>
        </authorList>
    </citation>
    <scope>NUCLEOTIDE SEQUENCE [LARGE SCALE GENOMIC DNA]</scope>
    <source>
        <strain evidence="2">cv. NJ 8807/NJ 8810</strain>
        <tissue evidence="1">Young leaf</tissue>
    </source>
</reference>
<comment type="caution">
    <text evidence="1">The sequence shown here is derived from an EMBL/GenBank/DDBJ whole genome shotgun (WGS) entry which is preliminary data.</text>
</comment>
<sequence length="307" mass="34005">MQIVGSINGVVCLDSPPMSVFMTLWNPATKQYRYLPCGPCPTFGNIRSDIVHTVSAGFAFDSVKNDYKVIRMFCFKKELEILARAEVFSVNSGAWREIKMGVDDMFDCNWAAVVKGVPYWMGFTKDSRELLLETRQLPALGIAAYHGTRFCAVNYKDSFAVLVYSGGHVPSTLDGLQGTNYTPLEGNTNCVDVWVMEQKDSGVESSWSKKLVVGPILGIERLVGCSKNKDIVVENSEGMLLVYNSSTEEVKNVGINGARARSFQVCSYSESLVSMRGFVRVGTLDEKFFRQFTKRTRTGIAASFCAS</sequence>
<evidence type="ECO:0000313" key="1">
    <source>
        <dbReference type="EMBL" id="KAH7848537.1"/>
    </source>
</evidence>
<proteinExistence type="predicted"/>